<dbReference type="PROSITE" id="PS50006">
    <property type="entry name" value="FHA_DOMAIN"/>
    <property type="match status" value="1"/>
</dbReference>
<organism evidence="2 3">
    <name type="scientific">Fischerella muscicola CCMEE 5323</name>
    <dbReference type="NCBI Taxonomy" id="2019572"/>
    <lineage>
        <taxon>Bacteria</taxon>
        <taxon>Bacillati</taxon>
        <taxon>Cyanobacteriota</taxon>
        <taxon>Cyanophyceae</taxon>
        <taxon>Nostocales</taxon>
        <taxon>Hapalosiphonaceae</taxon>
        <taxon>Fischerella</taxon>
    </lineage>
</organism>
<dbReference type="Pfam" id="PF00498">
    <property type="entry name" value="FHA"/>
    <property type="match status" value="1"/>
</dbReference>
<dbReference type="SUPFAM" id="SSF49879">
    <property type="entry name" value="SMAD/FHA domain"/>
    <property type="match status" value="1"/>
</dbReference>
<protein>
    <submittedName>
        <fullName evidence="2">Phosphopeptide-binding protein</fullName>
    </submittedName>
</protein>
<dbReference type="InterPro" id="IPR008984">
    <property type="entry name" value="SMAD_FHA_dom_sf"/>
</dbReference>
<dbReference type="InterPro" id="IPR000253">
    <property type="entry name" value="FHA_dom"/>
</dbReference>
<sequence>MPYLIYAPDTPNERVYELKQGFNTLGRKIDNTIVLLEETVSRYHAQIHVSPNGVMIKDCGSRNHTFVNQVKVTVSQLRDGDAIACGQLQLKFVHSLKKSQSKPVGDNKELLSDHLKQIPLPQNDAQLQNLVAQKPSDDSIIKLKSHNSQQQTVNKLKILLEVSKQLCSPEEPEQLLHKILNLLFQIMSIDHAVILLVDEKSQQLEPKASKLREDLAGYQQLYSRKIVNLAYESGDAIITQDARRDQRFNDSFSVVREAIQNCMCVPLKTYTQVIGVLYVDNLSPAVSYTDEDLEFLSALANQAAAAIHMSREFYKREQKLKQEVLELKIQIDQAKKESDIAEIVNLDYFQRLQQYAEQFRNKDNLT</sequence>
<reference evidence="2 3" key="1">
    <citation type="submission" date="2017-08" db="EMBL/GenBank/DDBJ databases">
        <title>Genomes of Fischerella (Mastigocladus) sp. strains.</title>
        <authorList>
            <person name="Miller S.R."/>
        </authorList>
    </citation>
    <scope>NUCLEOTIDE SEQUENCE [LARGE SCALE GENOMIC DNA]</scope>
    <source>
        <strain evidence="2 3">CCMEE 5323</strain>
    </source>
</reference>
<feature type="domain" description="FHA" evidence="1">
    <location>
        <begin position="23"/>
        <end position="72"/>
    </location>
</feature>
<dbReference type="Pfam" id="PF01590">
    <property type="entry name" value="GAF"/>
    <property type="match status" value="1"/>
</dbReference>
<dbReference type="Proteomes" id="UP000235036">
    <property type="component" value="Unassembled WGS sequence"/>
</dbReference>
<dbReference type="EMBL" id="NRQW01000010">
    <property type="protein sequence ID" value="PLZ94504.1"/>
    <property type="molecule type" value="Genomic_DNA"/>
</dbReference>
<dbReference type="InterPro" id="IPR050923">
    <property type="entry name" value="Cell_Proc_Reg/RNA_Proc"/>
</dbReference>
<proteinExistence type="predicted"/>
<keyword evidence="3" id="KW-1185">Reference proteome</keyword>
<dbReference type="InterPro" id="IPR003018">
    <property type="entry name" value="GAF"/>
</dbReference>
<dbReference type="Gene3D" id="3.30.450.40">
    <property type="match status" value="1"/>
</dbReference>
<evidence type="ECO:0000259" key="1">
    <source>
        <dbReference type="PROSITE" id="PS50006"/>
    </source>
</evidence>
<dbReference type="SMART" id="SM00240">
    <property type="entry name" value="FHA"/>
    <property type="match status" value="1"/>
</dbReference>
<evidence type="ECO:0000313" key="2">
    <source>
        <dbReference type="EMBL" id="PLZ94504.1"/>
    </source>
</evidence>
<dbReference type="SUPFAM" id="SSF55781">
    <property type="entry name" value="GAF domain-like"/>
    <property type="match status" value="1"/>
</dbReference>
<dbReference type="Gene3D" id="2.60.200.20">
    <property type="match status" value="1"/>
</dbReference>
<dbReference type="InterPro" id="IPR029016">
    <property type="entry name" value="GAF-like_dom_sf"/>
</dbReference>
<dbReference type="AlphaFoldDB" id="A0A2N6K964"/>
<dbReference type="RefSeq" id="WP_016864899.1">
    <property type="nucleotide sequence ID" value="NZ_CAWNVR010000106.1"/>
</dbReference>
<evidence type="ECO:0000313" key="3">
    <source>
        <dbReference type="Proteomes" id="UP000235036"/>
    </source>
</evidence>
<comment type="caution">
    <text evidence="2">The sequence shown here is derived from an EMBL/GenBank/DDBJ whole genome shotgun (WGS) entry which is preliminary data.</text>
</comment>
<dbReference type="PANTHER" id="PTHR23308">
    <property type="entry name" value="NUCLEAR INHIBITOR OF PROTEIN PHOSPHATASE-1"/>
    <property type="match status" value="1"/>
</dbReference>
<dbReference type="CDD" id="cd00060">
    <property type="entry name" value="FHA"/>
    <property type="match status" value="1"/>
</dbReference>
<dbReference type="SMART" id="SM00065">
    <property type="entry name" value="GAF"/>
    <property type="match status" value="1"/>
</dbReference>
<gene>
    <name evidence="2" type="ORF">CEN44_00580</name>
</gene>
<name>A0A2N6K964_FISMU</name>
<accession>A0A2N6K964</accession>